<dbReference type="EMBL" id="BK032511">
    <property type="protein sequence ID" value="DAF44433.1"/>
    <property type="molecule type" value="Genomic_DNA"/>
</dbReference>
<name>A0A8S5S0J8_9CAUD</name>
<protein>
    <submittedName>
        <fullName evidence="1">Uncharacterized protein</fullName>
    </submittedName>
</protein>
<reference evidence="1" key="1">
    <citation type="journal article" date="2021" name="Proc. Natl. Acad. Sci. U.S.A.">
        <title>A Catalog of Tens of Thousands of Viruses from Human Metagenomes Reveals Hidden Associations with Chronic Diseases.</title>
        <authorList>
            <person name="Tisza M.J."/>
            <person name="Buck C.B."/>
        </authorList>
    </citation>
    <scope>NUCLEOTIDE SEQUENCE</scope>
    <source>
        <strain evidence="1">Ct8Lf7</strain>
    </source>
</reference>
<evidence type="ECO:0000313" key="1">
    <source>
        <dbReference type="EMBL" id="DAF44433.1"/>
    </source>
</evidence>
<sequence length="50" mass="5248">MSSLNSRFVNVTGDTMTGPLKFNGATGIGFNYASIEGADNIDTTIKIHLG</sequence>
<proteinExistence type="predicted"/>
<organism evidence="1">
    <name type="scientific">Podoviridae sp. ct8Lf7</name>
    <dbReference type="NCBI Taxonomy" id="2827723"/>
    <lineage>
        <taxon>Viruses</taxon>
        <taxon>Duplodnaviria</taxon>
        <taxon>Heunggongvirae</taxon>
        <taxon>Uroviricota</taxon>
        <taxon>Caudoviricetes</taxon>
    </lineage>
</organism>
<accession>A0A8S5S0J8</accession>